<evidence type="ECO:0000256" key="6">
    <source>
        <dbReference type="ARBA" id="ARBA00023054"/>
    </source>
</evidence>
<dbReference type="InterPro" id="IPR036005">
    <property type="entry name" value="Creatinase/aminopeptidase-like"/>
</dbReference>
<dbReference type="SUPFAM" id="SSF55920">
    <property type="entry name" value="Creatinase/aminopeptidase"/>
    <property type="match status" value="1"/>
</dbReference>
<evidence type="ECO:0000313" key="16">
    <source>
        <dbReference type="EMBL" id="KAF2104682.1"/>
    </source>
</evidence>
<dbReference type="Pfam" id="PF00557">
    <property type="entry name" value="Peptidase_M24"/>
    <property type="match status" value="1"/>
</dbReference>
<keyword evidence="5 10" id="KW-0805">Transcription regulation</keyword>
<dbReference type="InterPro" id="IPR013953">
    <property type="entry name" value="FACT_SPT16_M"/>
</dbReference>
<dbReference type="SMART" id="SM01285">
    <property type="entry name" value="FACT-Spt16_Nlob"/>
    <property type="match status" value="1"/>
</dbReference>
<dbReference type="GO" id="GO:0006368">
    <property type="term" value="P:transcription elongation by RNA polymerase II"/>
    <property type="evidence" value="ECO:0007669"/>
    <property type="project" value="TreeGrafter"/>
</dbReference>
<keyword evidence="9 10" id="KW-0539">Nucleus</keyword>
<keyword evidence="8 10" id="KW-0234">DNA repair</keyword>
<evidence type="ECO:0000259" key="13">
    <source>
        <dbReference type="SMART" id="SM01285"/>
    </source>
</evidence>
<dbReference type="OrthoDB" id="10251642at2759"/>
<dbReference type="Gene3D" id="2.30.29.150">
    <property type="match status" value="1"/>
</dbReference>
<evidence type="ECO:0000256" key="7">
    <source>
        <dbReference type="ARBA" id="ARBA00023163"/>
    </source>
</evidence>
<feature type="domain" description="FACT complex subunit SPT16 N-terminal lobe" evidence="13">
    <location>
        <begin position="7"/>
        <end position="176"/>
    </location>
</feature>
<evidence type="ECO:0000259" key="15">
    <source>
        <dbReference type="SMART" id="SM01287"/>
    </source>
</evidence>
<keyword evidence="17" id="KW-1185">Reference proteome</keyword>
<dbReference type="Gene3D" id="2.30.29.30">
    <property type="entry name" value="Pleckstrin-homology domain (PH domain)/Phosphotyrosine-binding domain (PTB)"/>
    <property type="match status" value="1"/>
</dbReference>
<dbReference type="InterPro" id="IPR029148">
    <property type="entry name" value="FACT-SPT16_Nlobe"/>
</dbReference>
<evidence type="ECO:0000256" key="2">
    <source>
        <dbReference type="ARBA" id="ARBA00022454"/>
    </source>
</evidence>
<dbReference type="InterPro" id="IPR000994">
    <property type="entry name" value="Pept_M24"/>
</dbReference>
<dbReference type="GO" id="GO:0010468">
    <property type="term" value="P:regulation of gene expression"/>
    <property type="evidence" value="ECO:0007669"/>
    <property type="project" value="UniProtKB-ARBA"/>
</dbReference>
<feature type="compositionally biased region" description="Basic and acidic residues" evidence="12">
    <location>
        <begin position="1005"/>
        <end position="1017"/>
    </location>
</feature>
<sequence length="1031" mass="116558">MAEEIAIDKQLFHDRLSSFQSQWKADKRAGDALFNGAGSIVVCVGKANEGHYTKSAALQLWLLGYEFPSTLFVLSPEAIHIVTTKKKDREADFWLTAAYLEPLKGGKVPVEIYVRGKDAEQNAKQFETCVEVIKAGGKHVGTLPKDEASGPFVDDWKTAFEAISKEVEEVNISSALSNAALSVKDEPELRAIRDASKASAIVMQKYFVEEMSEIVDAEKKITHKALAQKVNDKLDDTKFFQKNKISSSFDPVHLDWDFLPTVQSGGNYDLKFVKDPDDHNLHAGIIVSALGLRYKSYSSLVARTYLVDPTKAQESAYKLLLQVHLEVVKALRPGAVAKDIYQKAIAAVKAKKPDLESHFVKNVGIGIGIESQDPELVLNAKNTRTLKDGMTLAITVGFSNVTNPNSQNKKSNTYSLVISDTVRVGDEGGLVFTKDAATDLETVAFFFNDEEEAPAPKKEKKQPGRSSAIAQKNTLATRLRGERTTVQNEEKERARQEHQRELHQKKQKEGLEKYGKGTGSLNGVEEKKFKRFDSYKRDDQFPTKVRELVVILDQQAQSVVCPIMGRPVPFHLNTIKNASTTNEGEFTSLRINFLSPGQGVGRKDDQPFEDASAHFIRSLTFRSKDKDRMETISNKITEMKKEIVRRENEKKQLEDVVEQDKLILAKGNRPQILDLVFLRPGFDGKRVPGRVEIHQNGLRYVHHQTNQMLEVPFSNIKHLFFQPSEHELIVIIHIHLMNPIMVGKKKSKDVQFYREATEMQFDETGNRKRRHRFNDEDEFEAEQEERKRRIALDKEFMQFAKRIADAGREYDLKVDQPFRGMSFNGVPSRSSVLMQPTTDCIIQLTEPPFTVLTMSEVEVIHLERVQFGLKNFDMVIVFKDYNRAPFHINTIPVESLETVKDWIDSIEIPYSEGPVNLQWPTIMKTVTSDPHQFYVDGGWSFLGGDDDESDEESEEESAFEMSDEELAESVSESDGESDFDENASEEASEADMSGEDSDGEDWDEMEAKAKKKDKESGLDDGDADRGKKRKR</sequence>
<evidence type="ECO:0000256" key="11">
    <source>
        <dbReference type="SAM" id="Coils"/>
    </source>
</evidence>
<dbReference type="SMART" id="SM01286">
    <property type="entry name" value="SPT16"/>
    <property type="match status" value="1"/>
</dbReference>
<comment type="similarity">
    <text evidence="1 10">Belongs to the peptidase M24 family. SPT16 subfamily.</text>
</comment>
<evidence type="ECO:0000256" key="1">
    <source>
        <dbReference type="ARBA" id="ARBA00010779"/>
    </source>
</evidence>
<dbReference type="GO" id="GO:0035101">
    <property type="term" value="C:FACT complex"/>
    <property type="evidence" value="ECO:0007669"/>
    <property type="project" value="UniProtKB-UniRule"/>
</dbReference>
<evidence type="ECO:0000259" key="14">
    <source>
        <dbReference type="SMART" id="SM01286"/>
    </source>
</evidence>
<dbReference type="FunFam" id="3.40.350.10:FF:000006">
    <property type="entry name" value="FACT complex subunit SPT16"/>
    <property type="match status" value="1"/>
</dbReference>
<evidence type="ECO:0000256" key="3">
    <source>
        <dbReference type="ARBA" id="ARBA00022705"/>
    </source>
</evidence>
<dbReference type="Pfam" id="PF08512">
    <property type="entry name" value="Rttp106-like_middle"/>
    <property type="match status" value="1"/>
</dbReference>
<proteinExistence type="inferred from homology"/>
<dbReference type="PANTHER" id="PTHR13980">
    <property type="entry name" value="CDC68 RELATED"/>
    <property type="match status" value="1"/>
</dbReference>
<dbReference type="AlphaFoldDB" id="A0A9P4MEP5"/>
<comment type="subcellular location">
    <subcellularLocation>
        <location evidence="10">Nucleus</location>
    </subcellularLocation>
    <subcellularLocation>
        <location evidence="10">Chromosome</location>
    </subcellularLocation>
</comment>
<dbReference type="Gene3D" id="3.40.350.10">
    <property type="entry name" value="Creatinase/prolidase N-terminal domain"/>
    <property type="match status" value="1"/>
</dbReference>
<dbReference type="SMART" id="SM01287">
    <property type="entry name" value="Rtt106"/>
    <property type="match status" value="1"/>
</dbReference>
<dbReference type="PANTHER" id="PTHR13980:SF15">
    <property type="entry name" value="FACT COMPLEX SUBUNIT SPT16"/>
    <property type="match status" value="1"/>
</dbReference>
<keyword evidence="4 10" id="KW-0227">DNA damage</keyword>
<feature type="region of interest" description="Disordered" evidence="12">
    <location>
        <begin position="937"/>
        <end position="1031"/>
    </location>
</feature>
<reference evidence="16" key="1">
    <citation type="journal article" date="2020" name="Stud. Mycol.">
        <title>101 Dothideomycetes genomes: a test case for predicting lifestyles and emergence of pathogens.</title>
        <authorList>
            <person name="Haridas S."/>
            <person name="Albert R."/>
            <person name="Binder M."/>
            <person name="Bloem J."/>
            <person name="Labutti K."/>
            <person name="Salamov A."/>
            <person name="Andreopoulos B."/>
            <person name="Baker S."/>
            <person name="Barry K."/>
            <person name="Bills G."/>
            <person name="Bluhm B."/>
            <person name="Cannon C."/>
            <person name="Castanera R."/>
            <person name="Culley D."/>
            <person name="Daum C."/>
            <person name="Ezra D."/>
            <person name="Gonzalez J."/>
            <person name="Henrissat B."/>
            <person name="Kuo A."/>
            <person name="Liang C."/>
            <person name="Lipzen A."/>
            <person name="Lutzoni F."/>
            <person name="Magnuson J."/>
            <person name="Mondo S."/>
            <person name="Nolan M."/>
            <person name="Ohm R."/>
            <person name="Pangilinan J."/>
            <person name="Park H.-J."/>
            <person name="Ramirez L."/>
            <person name="Alfaro M."/>
            <person name="Sun H."/>
            <person name="Tritt A."/>
            <person name="Yoshinaga Y."/>
            <person name="Zwiers L.-H."/>
            <person name="Turgeon B."/>
            <person name="Goodwin S."/>
            <person name="Spatafora J."/>
            <person name="Crous P."/>
            <person name="Grigoriev I."/>
        </authorList>
    </citation>
    <scope>NUCLEOTIDE SEQUENCE</scope>
    <source>
        <strain evidence="16">CBS 133067</strain>
    </source>
</reference>
<dbReference type="InterPro" id="IPR056595">
    <property type="entry name" value="Fact-SPT16_PH"/>
</dbReference>
<dbReference type="Pfam" id="PF14826">
    <property type="entry name" value="FACT-Spt16_Nlob"/>
    <property type="match status" value="1"/>
</dbReference>
<name>A0A9P4MEP5_9PEZI</name>
<feature type="domain" description="FACT complex subunit SPT16 middle" evidence="14">
    <location>
        <begin position="550"/>
        <end position="700"/>
    </location>
</feature>
<accession>A0A9P4MEP5</accession>
<keyword evidence="6 11" id="KW-0175">Coiled coil</keyword>
<keyword evidence="7 10" id="KW-0804">Transcription</keyword>
<dbReference type="EMBL" id="ML978121">
    <property type="protein sequence ID" value="KAF2104682.1"/>
    <property type="molecule type" value="Genomic_DNA"/>
</dbReference>
<dbReference type="InterPro" id="IPR013719">
    <property type="entry name" value="RTT106/SPT16-like_middle_dom"/>
</dbReference>
<feature type="compositionally biased region" description="Acidic residues" evidence="12">
    <location>
        <begin position="944"/>
        <end position="1004"/>
    </location>
</feature>
<evidence type="ECO:0000256" key="12">
    <source>
        <dbReference type="SAM" id="MobiDB-lite"/>
    </source>
</evidence>
<evidence type="ECO:0000313" key="17">
    <source>
        <dbReference type="Proteomes" id="UP000799772"/>
    </source>
</evidence>
<dbReference type="Gene3D" id="3.90.230.10">
    <property type="entry name" value="Creatinase/methionine aminopeptidase superfamily"/>
    <property type="match status" value="1"/>
</dbReference>
<dbReference type="Pfam" id="PF24824">
    <property type="entry name" value="PH_SPT16"/>
    <property type="match status" value="1"/>
</dbReference>
<feature type="domain" description="Histone chaperone RTT106/FACT complex subunit SPT16-like middle" evidence="15">
    <location>
        <begin position="823"/>
        <end position="913"/>
    </location>
</feature>
<keyword evidence="2 10" id="KW-0158">Chromosome</keyword>
<evidence type="ECO:0000256" key="9">
    <source>
        <dbReference type="ARBA" id="ARBA00023242"/>
    </source>
</evidence>
<gene>
    <name evidence="16" type="ORF">NA57DRAFT_29592</name>
</gene>
<keyword evidence="3 10" id="KW-0235">DNA replication</keyword>
<comment type="caution">
    <text evidence="16">The sequence shown here is derived from an EMBL/GenBank/DDBJ whole genome shotgun (WGS) entry which is preliminary data.</text>
</comment>
<dbReference type="FunFam" id="2.30.29.30:FF:000017">
    <property type="entry name" value="FACT complex subunit SPT16"/>
    <property type="match status" value="1"/>
</dbReference>
<dbReference type="FunFam" id="2.30.29.210:FF:000001">
    <property type="entry name" value="FACT complex subunit spt16"/>
    <property type="match status" value="1"/>
</dbReference>
<dbReference type="Gene3D" id="2.30.29.210">
    <property type="entry name" value="FACT complex subunit Spt16p/Cdc68p"/>
    <property type="match status" value="1"/>
</dbReference>
<evidence type="ECO:0000256" key="10">
    <source>
        <dbReference type="RuleBase" id="RU367052"/>
    </source>
</evidence>
<dbReference type="Pfam" id="PF08644">
    <property type="entry name" value="SPT16"/>
    <property type="match status" value="1"/>
</dbReference>
<evidence type="ECO:0000256" key="4">
    <source>
        <dbReference type="ARBA" id="ARBA00022763"/>
    </source>
</evidence>
<dbReference type="InterPro" id="IPR048969">
    <property type="entry name" value="FACT_SPT16_C"/>
</dbReference>
<comment type="function">
    <text evidence="10">Component of the FACT complex, a general chromatin factor that acts to reorganize nucleosomes. The FACT complex is involved in multiple processes that require DNA as a template such as mRNA elongation, DNA replication and DNA repair. During transcription elongation the FACT complex acts as a histone chaperone that both destabilizes and restores nucleosomal structure. It facilitates the passage of RNA polymerase II and transcription by promoting the dissociation of one histone H2A-H2B dimer from the nucleosome, then subsequently promotes the reestablishment of the nucleosome following the passage of RNA polymerase II.</text>
</comment>
<feature type="compositionally biased region" description="Polar residues" evidence="12">
    <location>
        <begin position="464"/>
        <end position="476"/>
    </location>
</feature>
<organism evidence="16 17">
    <name type="scientific">Rhizodiscina lignyota</name>
    <dbReference type="NCBI Taxonomy" id="1504668"/>
    <lineage>
        <taxon>Eukaryota</taxon>
        <taxon>Fungi</taxon>
        <taxon>Dikarya</taxon>
        <taxon>Ascomycota</taxon>
        <taxon>Pezizomycotina</taxon>
        <taxon>Dothideomycetes</taxon>
        <taxon>Pleosporomycetidae</taxon>
        <taxon>Aulographales</taxon>
        <taxon>Rhizodiscinaceae</taxon>
        <taxon>Rhizodiscina</taxon>
    </lineage>
</organism>
<protein>
    <recommendedName>
        <fullName evidence="10">FACT complex subunit</fullName>
    </recommendedName>
</protein>
<dbReference type="Pfam" id="PF21091">
    <property type="entry name" value="SPT16_C"/>
    <property type="match status" value="1"/>
</dbReference>
<dbReference type="GO" id="GO:0031491">
    <property type="term" value="F:nucleosome binding"/>
    <property type="evidence" value="ECO:0007669"/>
    <property type="project" value="TreeGrafter"/>
</dbReference>
<dbReference type="InterPro" id="IPR040258">
    <property type="entry name" value="Spt16"/>
</dbReference>
<dbReference type="FunFam" id="3.90.230.10:FF:000005">
    <property type="entry name" value="FACT complex subunit spt16"/>
    <property type="match status" value="1"/>
</dbReference>
<feature type="coiled-coil region" evidence="11">
    <location>
        <begin position="629"/>
        <end position="656"/>
    </location>
</feature>
<dbReference type="InterPro" id="IPR011993">
    <property type="entry name" value="PH-like_dom_sf"/>
</dbReference>
<evidence type="ECO:0000256" key="8">
    <source>
        <dbReference type="ARBA" id="ARBA00023204"/>
    </source>
</evidence>
<dbReference type="Proteomes" id="UP000799772">
    <property type="component" value="Unassembled WGS sequence"/>
</dbReference>
<feature type="region of interest" description="Disordered" evidence="12">
    <location>
        <begin position="451"/>
        <end position="519"/>
    </location>
</feature>
<dbReference type="InterPro" id="IPR029149">
    <property type="entry name" value="Creatin/AminoP/Spt16_N"/>
</dbReference>
<dbReference type="GO" id="GO:0006281">
    <property type="term" value="P:DNA repair"/>
    <property type="evidence" value="ECO:0007669"/>
    <property type="project" value="UniProtKB-UniRule"/>
</dbReference>
<dbReference type="GO" id="GO:0006260">
    <property type="term" value="P:DNA replication"/>
    <property type="evidence" value="ECO:0007669"/>
    <property type="project" value="UniProtKB-KW"/>
</dbReference>
<feature type="compositionally biased region" description="Basic and acidic residues" evidence="12">
    <location>
        <begin position="479"/>
        <end position="515"/>
    </location>
</feature>
<comment type="subunit">
    <text evidence="10">Component of the FACT complex.</text>
</comment>
<evidence type="ECO:0000256" key="5">
    <source>
        <dbReference type="ARBA" id="ARBA00023015"/>
    </source>
</evidence>